<evidence type="ECO:0000313" key="7">
    <source>
        <dbReference type="Proteomes" id="UP000265768"/>
    </source>
</evidence>
<accession>A0A3A4BAP8</accession>
<dbReference type="GO" id="GO:0016020">
    <property type="term" value="C:membrane"/>
    <property type="evidence" value="ECO:0007669"/>
    <property type="project" value="UniProtKB-SubCell"/>
</dbReference>
<protein>
    <submittedName>
        <fullName evidence="6">DoxX family protein</fullName>
    </submittedName>
</protein>
<evidence type="ECO:0000256" key="4">
    <source>
        <dbReference type="ARBA" id="ARBA00023136"/>
    </source>
</evidence>
<keyword evidence="7" id="KW-1185">Reference proteome</keyword>
<feature type="transmembrane region" description="Helical" evidence="5">
    <location>
        <begin position="99"/>
        <end position="120"/>
    </location>
</feature>
<dbReference type="AlphaFoldDB" id="A0A3A4BAP8"/>
<evidence type="ECO:0000256" key="2">
    <source>
        <dbReference type="ARBA" id="ARBA00022692"/>
    </source>
</evidence>
<dbReference type="Proteomes" id="UP000265768">
    <property type="component" value="Unassembled WGS sequence"/>
</dbReference>
<dbReference type="OrthoDB" id="3482063at2"/>
<proteinExistence type="predicted"/>
<keyword evidence="3 5" id="KW-1133">Transmembrane helix</keyword>
<dbReference type="RefSeq" id="WP_119924637.1">
    <property type="nucleotide sequence ID" value="NZ_QZEY01000001.1"/>
</dbReference>
<sequence length="121" mass="12993">MYVAYWILAVPLAVFYLWAGGKKAIQSQERLRPLMGWVDRTPMPVVRLLGVLEVLGAAGLMLPPLTGVAPWLAVAAAIGLALIQVGGTVVHLSRREANVIWLNLLLLVAAAATAWLATAWV</sequence>
<evidence type="ECO:0000256" key="3">
    <source>
        <dbReference type="ARBA" id="ARBA00022989"/>
    </source>
</evidence>
<dbReference type="Pfam" id="PF13564">
    <property type="entry name" value="DoxX_2"/>
    <property type="match status" value="1"/>
</dbReference>
<feature type="transmembrane region" description="Helical" evidence="5">
    <location>
        <begin position="6"/>
        <end position="25"/>
    </location>
</feature>
<feature type="transmembrane region" description="Helical" evidence="5">
    <location>
        <begin position="45"/>
        <end position="62"/>
    </location>
</feature>
<organism evidence="6 7">
    <name type="scientific">Bailinhaonella thermotolerans</name>
    <dbReference type="NCBI Taxonomy" id="1070861"/>
    <lineage>
        <taxon>Bacteria</taxon>
        <taxon>Bacillati</taxon>
        <taxon>Actinomycetota</taxon>
        <taxon>Actinomycetes</taxon>
        <taxon>Streptosporangiales</taxon>
        <taxon>Streptosporangiaceae</taxon>
        <taxon>Bailinhaonella</taxon>
    </lineage>
</organism>
<dbReference type="InterPro" id="IPR032808">
    <property type="entry name" value="DoxX"/>
</dbReference>
<gene>
    <name evidence="6" type="ORF">D5H75_02425</name>
</gene>
<keyword evidence="4 5" id="KW-0472">Membrane</keyword>
<dbReference type="EMBL" id="QZEY01000001">
    <property type="protein sequence ID" value="RJL35663.1"/>
    <property type="molecule type" value="Genomic_DNA"/>
</dbReference>
<evidence type="ECO:0000256" key="1">
    <source>
        <dbReference type="ARBA" id="ARBA00004141"/>
    </source>
</evidence>
<name>A0A3A4BAP8_9ACTN</name>
<comment type="subcellular location">
    <subcellularLocation>
        <location evidence="1">Membrane</location>
        <topology evidence="1">Multi-pass membrane protein</topology>
    </subcellularLocation>
</comment>
<feature type="transmembrane region" description="Helical" evidence="5">
    <location>
        <begin position="68"/>
        <end position="92"/>
    </location>
</feature>
<reference evidence="6 7" key="1">
    <citation type="submission" date="2018-09" db="EMBL/GenBank/DDBJ databases">
        <title>YIM 75507 draft genome.</title>
        <authorList>
            <person name="Tang S."/>
            <person name="Feng Y."/>
        </authorList>
    </citation>
    <scope>NUCLEOTIDE SEQUENCE [LARGE SCALE GENOMIC DNA]</scope>
    <source>
        <strain evidence="6 7">YIM 75507</strain>
    </source>
</reference>
<comment type="caution">
    <text evidence="6">The sequence shown here is derived from an EMBL/GenBank/DDBJ whole genome shotgun (WGS) entry which is preliminary data.</text>
</comment>
<evidence type="ECO:0000256" key="5">
    <source>
        <dbReference type="SAM" id="Phobius"/>
    </source>
</evidence>
<keyword evidence="2 5" id="KW-0812">Transmembrane</keyword>
<evidence type="ECO:0000313" key="6">
    <source>
        <dbReference type="EMBL" id="RJL35663.1"/>
    </source>
</evidence>